<dbReference type="AlphaFoldDB" id="A0A1I2NQX7"/>
<evidence type="ECO:0000256" key="4">
    <source>
        <dbReference type="ARBA" id="ARBA00022679"/>
    </source>
</evidence>
<dbReference type="Gene3D" id="2.60.200.40">
    <property type="match status" value="1"/>
</dbReference>
<comment type="similarity">
    <text evidence="2">Belongs to the diacylglycerol/lipid kinase family.</text>
</comment>
<dbReference type="EMBL" id="FOOG01000021">
    <property type="protein sequence ID" value="SFG06405.1"/>
    <property type="molecule type" value="Genomic_DNA"/>
</dbReference>
<evidence type="ECO:0000256" key="8">
    <source>
        <dbReference type="ARBA" id="ARBA00023098"/>
    </source>
</evidence>
<dbReference type="OrthoDB" id="142078at2"/>
<evidence type="ECO:0000256" key="5">
    <source>
        <dbReference type="ARBA" id="ARBA00022741"/>
    </source>
</evidence>
<proteinExistence type="inferred from homology"/>
<evidence type="ECO:0000256" key="9">
    <source>
        <dbReference type="ARBA" id="ARBA00023209"/>
    </source>
</evidence>
<dbReference type="GO" id="GO:0008654">
    <property type="term" value="P:phospholipid biosynthetic process"/>
    <property type="evidence" value="ECO:0007669"/>
    <property type="project" value="UniProtKB-KW"/>
</dbReference>
<keyword evidence="3" id="KW-0444">Lipid biosynthesis</keyword>
<dbReference type="InterPro" id="IPR016064">
    <property type="entry name" value="NAD/diacylglycerol_kinase_sf"/>
</dbReference>
<evidence type="ECO:0000256" key="3">
    <source>
        <dbReference type="ARBA" id="ARBA00022516"/>
    </source>
</evidence>
<sequence>MARYETGLFIYNGNEDSNVLETNLSQTIPILTQEVKELKVLQTDSLDEFKEACRNYGPEVEVLFILGGDGTVHEGINSMADLERRPVIGVLPGGTCNDFSRVLDTPQNMQQAARAIIKGEELTLDAGKTNNYYFINFWGIGLVTQASFNIDEDSKNRFGVLSYFMSALKTMNEATPFEFTVTVDGEELEGEAIMILVMNGQFIGTRRVPVPSIDLQDGLLDVLVVKNSNLKLFKELMTMKRPWANEERFQELHHLQGKQVKIEVDSSQEIDMDGEIKGETPADLEVLPDHFTFLSGGPNALHAFSEK</sequence>
<dbReference type="InterPro" id="IPR005218">
    <property type="entry name" value="Diacylglycerol/lipid_kinase"/>
</dbReference>
<dbReference type="PANTHER" id="PTHR12358">
    <property type="entry name" value="SPHINGOSINE KINASE"/>
    <property type="match status" value="1"/>
</dbReference>
<keyword evidence="8" id="KW-0443">Lipid metabolism</keyword>
<dbReference type="Pfam" id="PF19279">
    <property type="entry name" value="YegS_C"/>
    <property type="match status" value="1"/>
</dbReference>
<gene>
    <name evidence="12" type="ORF">SAMN05216353_12146</name>
</gene>
<dbReference type="RefSeq" id="WP_089752271.1">
    <property type="nucleotide sequence ID" value="NZ_FOOG01000021.1"/>
</dbReference>
<keyword evidence="13" id="KW-1185">Reference proteome</keyword>
<dbReference type="GO" id="GO:0005524">
    <property type="term" value="F:ATP binding"/>
    <property type="evidence" value="ECO:0007669"/>
    <property type="project" value="UniProtKB-KW"/>
</dbReference>
<dbReference type="InterPro" id="IPR050187">
    <property type="entry name" value="Lipid_Phosphate_FormReg"/>
</dbReference>
<dbReference type="SUPFAM" id="SSF111331">
    <property type="entry name" value="NAD kinase/diacylglycerol kinase-like"/>
    <property type="match status" value="1"/>
</dbReference>
<dbReference type="InterPro" id="IPR017438">
    <property type="entry name" value="ATP-NAD_kinase_N"/>
</dbReference>
<evidence type="ECO:0000259" key="11">
    <source>
        <dbReference type="PROSITE" id="PS50146"/>
    </source>
</evidence>
<dbReference type="Proteomes" id="UP000198897">
    <property type="component" value="Unassembled WGS sequence"/>
</dbReference>
<keyword evidence="7" id="KW-0067">ATP-binding</keyword>
<dbReference type="InterPro" id="IPR045540">
    <property type="entry name" value="YegS/DAGK_C"/>
</dbReference>
<dbReference type="Gene3D" id="3.40.50.10330">
    <property type="entry name" value="Probable inorganic polyphosphate/atp-NAD kinase, domain 1"/>
    <property type="match status" value="1"/>
</dbReference>
<keyword evidence="4" id="KW-0808">Transferase</keyword>
<name>A0A1I2NQX7_9BACI</name>
<keyword evidence="5" id="KW-0547">Nucleotide-binding</keyword>
<protein>
    <submittedName>
        <fullName evidence="12">Lipid kinase, YegS/Rv2252/BmrU family</fullName>
    </submittedName>
</protein>
<keyword evidence="6 12" id="KW-0418">Kinase</keyword>
<evidence type="ECO:0000256" key="6">
    <source>
        <dbReference type="ARBA" id="ARBA00022777"/>
    </source>
</evidence>
<evidence type="ECO:0000256" key="10">
    <source>
        <dbReference type="ARBA" id="ARBA00023264"/>
    </source>
</evidence>
<evidence type="ECO:0000313" key="13">
    <source>
        <dbReference type="Proteomes" id="UP000198897"/>
    </source>
</evidence>
<keyword evidence="9" id="KW-0594">Phospholipid biosynthesis</keyword>
<evidence type="ECO:0000256" key="1">
    <source>
        <dbReference type="ARBA" id="ARBA00001946"/>
    </source>
</evidence>
<organism evidence="12 13">
    <name type="scientific">Halobacillus alkaliphilus</name>
    <dbReference type="NCBI Taxonomy" id="396056"/>
    <lineage>
        <taxon>Bacteria</taxon>
        <taxon>Bacillati</taxon>
        <taxon>Bacillota</taxon>
        <taxon>Bacilli</taxon>
        <taxon>Bacillales</taxon>
        <taxon>Bacillaceae</taxon>
        <taxon>Halobacillus</taxon>
    </lineage>
</organism>
<dbReference type="GO" id="GO:0005886">
    <property type="term" value="C:plasma membrane"/>
    <property type="evidence" value="ECO:0007669"/>
    <property type="project" value="TreeGrafter"/>
</dbReference>
<dbReference type="SMART" id="SM00046">
    <property type="entry name" value="DAGKc"/>
    <property type="match status" value="1"/>
</dbReference>
<dbReference type="PROSITE" id="PS50146">
    <property type="entry name" value="DAGK"/>
    <property type="match status" value="1"/>
</dbReference>
<evidence type="ECO:0000256" key="7">
    <source>
        <dbReference type="ARBA" id="ARBA00022840"/>
    </source>
</evidence>
<accession>A0A1I2NQX7</accession>
<reference evidence="13" key="1">
    <citation type="submission" date="2016-10" db="EMBL/GenBank/DDBJ databases">
        <authorList>
            <person name="Varghese N."/>
            <person name="Submissions S."/>
        </authorList>
    </citation>
    <scope>NUCLEOTIDE SEQUENCE [LARGE SCALE GENOMIC DNA]</scope>
    <source>
        <strain evidence="13">FP5</strain>
    </source>
</reference>
<evidence type="ECO:0000256" key="2">
    <source>
        <dbReference type="ARBA" id="ARBA00005983"/>
    </source>
</evidence>
<dbReference type="NCBIfam" id="TIGR00147">
    <property type="entry name" value="YegS/Rv2252/BmrU family lipid kinase"/>
    <property type="match status" value="1"/>
</dbReference>
<dbReference type="Pfam" id="PF00781">
    <property type="entry name" value="DAGK_cat"/>
    <property type="match status" value="1"/>
</dbReference>
<dbReference type="InterPro" id="IPR001206">
    <property type="entry name" value="Diacylglycerol_kinase_cat_dom"/>
</dbReference>
<dbReference type="PANTHER" id="PTHR12358:SF107">
    <property type="entry name" value="LIPID KINASE BMRU-RELATED"/>
    <property type="match status" value="1"/>
</dbReference>
<keyword evidence="10" id="KW-1208">Phospholipid metabolism</keyword>
<feature type="domain" description="DAGKc" evidence="11">
    <location>
        <begin position="2"/>
        <end position="133"/>
    </location>
</feature>
<comment type="cofactor">
    <cofactor evidence="1">
        <name>Mg(2+)</name>
        <dbReference type="ChEBI" id="CHEBI:18420"/>
    </cofactor>
</comment>
<dbReference type="GO" id="GO:0004143">
    <property type="term" value="F:ATP-dependent diacylglycerol kinase activity"/>
    <property type="evidence" value="ECO:0007669"/>
    <property type="project" value="TreeGrafter"/>
</dbReference>
<evidence type="ECO:0000313" key="12">
    <source>
        <dbReference type="EMBL" id="SFG06405.1"/>
    </source>
</evidence>